<dbReference type="Proteomes" id="UP000177395">
    <property type="component" value="Unassembled WGS sequence"/>
</dbReference>
<sequence length="106" mass="12146">MPKKEISSGTAHALPDDLRKAITSSLKALSTWENITPLARNEWICWTISVKTEATRKEHVKRAPEELKEGKRRPCCWMGCVHQKDKVTSPSQKYVLSKISKKKTQR</sequence>
<name>A0A1F6FJL5_9BACT</name>
<evidence type="ECO:0000313" key="2">
    <source>
        <dbReference type="EMBL" id="OGG86054.1"/>
    </source>
</evidence>
<proteinExistence type="predicted"/>
<dbReference type="AlphaFoldDB" id="A0A1F6FJL5"/>
<feature type="region of interest" description="Disordered" evidence="1">
    <location>
        <begin position="86"/>
        <end position="106"/>
    </location>
</feature>
<dbReference type="Pfam" id="PF13376">
    <property type="entry name" value="OmdA"/>
    <property type="match status" value="1"/>
</dbReference>
<protein>
    <submittedName>
        <fullName evidence="2">Uncharacterized protein</fullName>
    </submittedName>
</protein>
<dbReference type="EMBL" id="MFMS01000002">
    <property type="protein sequence ID" value="OGG86054.1"/>
    <property type="molecule type" value="Genomic_DNA"/>
</dbReference>
<dbReference type="STRING" id="1798531.A2392_01135"/>
<evidence type="ECO:0000256" key="1">
    <source>
        <dbReference type="SAM" id="MobiDB-lite"/>
    </source>
</evidence>
<evidence type="ECO:0000313" key="3">
    <source>
        <dbReference type="Proteomes" id="UP000177395"/>
    </source>
</evidence>
<comment type="caution">
    <text evidence="2">The sequence shown here is derived from an EMBL/GenBank/DDBJ whole genome shotgun (WGS) entry which is preliminary data.</text>
</comment>
<accession>A0A1F6FJL5</accession>
<organism evidence="2 3">
    <name type="scientific">Candidatus Kaiserbacteria bacterium RIFOXYB1_FULL_46_14</name>
    <dbReference type="NCBI Taxonomy" id="1798531"/>
    <lineage>
        <taxon>Bacteria</taxon>
        <taxon>Candidatus Kaiseribacteriota</taxon>
    </lineage>
</organism>
<gene>
    <name evidence="2" type="ORF">A2392_01135</name>
</gene>
<reference evidence="2 3" key="1">
    <citation type="journal article" date="2016" name="Nat. Commun.">
        <title>Thousands of microbial genomes shed light on interconnected biogeochemical processes in an aquifer system.</title>
        <authorList>
            <person name="Anantharaman K."/>
            <person name="Brown C.T."/>
            <person name="Hug L.A."/>
            <person name="Sharon I."/>
            <person name="Castelle C.J."/>
            <person name="Probst A.J."/>
            <person name="Thomas B.C."/>
            <person name="Singh A."/>
            <person name="Wilkins M.J."/>
            <person name="Karaoz U."/>
            <person name="Brodie E.L."/>
            <person name="Williams K.H."/>
            <person name="Hubbard S.S."/>
            <person name="Banfield J.F."/>
        </authorList>
    </citation>
    <scope>NUCLEOTIDE SEQUENCE [LARGE SCALE GENOMIC DNA]</scope>
</reference>